<feature type="domain" description="UspA" evidence="4">
    <location>
        <begin position="149"/>
        <end position="298"/>
    </location>
</feature>
<reference evidence="5 6" key="1">
    <citation type="submission" date="2019-02" db="EMBL/GenBank/DDBJ databases">
        <title>Deep-cultivation of Planctomycetes and their phenomic and genomic characterization uncovers novel biology.</title>
        <authorList>
            <person name="Wiegand S."/>
            <person name="Jogler M."/>
            <person name="Boedeker C."/>
            <person name="Pinto D."/>
            <person name="Vollmers J."/>
            <person name="Rivas-Marin E."/>
            <person name="Kohn T."/>
            <person name="Peeters S.H."/>
            <person name="Heuer A."/>
            <person name="Rast P."/>
            <person name="Oberbeckmann S."/>
            <person name="Bunk B."/>
            <person name="Jeske O."/>
            <person name="Meyerdierks A."/>
            <person name="Storesund J.E."/>
            <person name="Kallscheuer N."/>
            <person name="Luecker S."/>
            <person name="Lage O.M."/>
            <person name="Pohl T."/>
            <person name="Merkel B.J."/>
            <person name="Hornburger P."/>
            <person name="Mueller R.-W."/>
            <person name="Bruemmer F."/>
            <person name="Labrenz M."/>
            <person name="Spormann A.M."/>
            <person name="Op den Camp H."/>
            <person name="Overmann J."/>
            <person name="Amann R."/>
            <person name="Jetten M.S.M."/>
            <person name="Mascher T."/>
            <person name="Medema M.H."/>
            <person name="Devos D.P."/>
            <person name="Kaster A.-K."/>
            <person name="Ovreas L."/>
            <person name="Rohde M."/>
            <person name="Galperin M.Y."/>
            <person name="Jogler C."/>
        </authorList>
    </citation>
    <scope>NUCLEOTIDE SEQUENCE [LARGE SCALE GENOMIC DNA]</scope>
    <source>
        <strain evidence="5 6">ETA_A8</strain>
    </source>
</reference>
<accession>A0A517YGB7</accession>
<dbReference type="OrthoDB" id="239260at2"/>
<keyword evidence="6" id="KW-1185">Reference proteome</keyword>
<proteinExistence type="predicted"/>
<dbReference type="RefSeq" id="WP_145092839.1">
    <property type="nucleotide sequence ID" value="NZ_CP036274.1"/>
</dbReference>
<dbReference type="Gene3D" id="3.40.50.12370">
    <property type="match status" value="1"/>
</dbReference>
<evidence type="ECO:0000256" key="2">
    <source>
        <dbReference type="ARBA" id="ARBA00022490"/>
    </source>
</evidence>
<name>A0A517YGB7_9BACT</name>
<dbReference type="InterPro" id="IPR006016">
    <property type="entry name" value="UspA"/>
</dbReference>
<evidence type="ECO:0000256" key="3">
    <source>
        <dbReference type="ARBA" id="ARBA00037131"/>
    </source>
</evidence>
<dbReference type="SUPFAM" id="SSF52402">
    <property type="entry name" value="Adenine nucleotide alpha hydrolases-like"/>
    <property type="match status" value="2"/>
</dbReference>
<dbReference type="CDD" id="cd00293">
    <property type="entry name" value="USP-like"/>
    <property type="match status" value="1"/>
</dbReference>
<sequence>MKRFKNISLIYECDDSTLQRAALLAKENRARLTIVHAIKETNNSWGSLLIGQKSINMQSQFQEEQQARLKEFVRSVKSLGVRPSTRVMIGEPFLEIIRDVIQNRRDLVIMTAEGKGGIRQRLFGSTSKWLMRKCPSPVLVLKPSRKKQFRRILAAIDPEVTGDAHDTLNELILQLATSLAIRENAQLHIVHAWSLLGESQMRRMTGIPDVDIDRALRDEANRRRKLIEKLLLKHSVEHYLLHLIKGDAATVIPQLVAKLGIDLLTIGTVCRIGIPGFIIGNTAERVLDAVDCSVLTVKPEGFVSPVAPEVS</sequence>
<dbReference type="PANTHER" id="PTHR47892:SF1">
    <property type="entry name" value="UNIVERSAL STRESS PROTEIN E"/>
    <property type="match status" value="1"/>
</dbReference>
<feature type="domain" description="UspA" evidence="4">
    <location>
        <begin position="14"/>
        <end position="142"/>
    </location>
</feature>
<dbReference type="PANTHER" id="PTHR47892">
    <property type="entry name" value="UNIVERSAL STRESS PROTEIN E"/>
    <property type="match status" value="1"/>
</dbReference>
<evidence type="ECO:0000256" key="1">
    <source>
        <dbReference type="ARBA" id="ARBA00004496"/>
    </source>
</evidence>
<dbReference type="KEGG" id="aagg:ETAA8_43710"/>
<dbReference type="GO" id="GO:0005737">
    <property type="term" value="C:cytoplasm"/>
    <property type="evidence" value="ECO:0007669"/>
    <property type="project" value="UniProtKB-SubCell"/>
</dbReference>
<evidence type="ECO:0000313" key="6">
    <source>
        <dbReference type="Proteomes" id="UP000315017"/>
    </source>
</evidence>
<protein>
    <submittedName>
        <fullName evidence="5">Universal stress protein E</fullName>
    </submittedName>
</protein>
<dbReference type="AlphaFoldDB" id="A0A517YGB7"/>
<keyword evidence="2" id="KW-0963">Cytoplasm</keyword>
<dbReference type="Pfam" id="PF00582">
    <property type="entry name" value="Usp"/>
    <property type="match status" value="2"/>
</dbReference>
<comment type="subcellular location">
    <subcellularLocation>
        <location evidence="1">Cytoplasm</location>
    </subcellularLocation>
</comment>
<dbReference type="Proteomes" id="UP000315017">
    <property type="component" value="Chromosome"/>
</dbReference>
<evidence type="ECO:0000313" key="5">
    <source>
        <dbReference type="EMBL" id="QDU29264.1"/>
    </source>
</evidence>
<organism evidence="5 6">
    <name type="scientific">Anatilimnocola aggregata</name>
    <dbReference type="NCBI Taxonomy" id="2528021"/>
    <lineage>
        <taxon>Bacteria</taxon>
        <taxon>Pseudomonadati</taxon>
        <taxon>Planctomycetota</taxon>
        <taxon>Planctomycetia</taxon>
        <taxon>Pirellulales</taxon>
        <taxon>Pirellulaceae</taxon>
        <taxon>Anatilimnocola</taxon>
    </lineage>
</organism>
<dbReference type="EMBL" id="CP036274">
    <property type="protein sequence ID" value="QDU29264.1"/>
    <property type="molecule type" value="Genomic_DNA"/>
</dbReference>
<gene>
    <name evidence="5" type="primary">uspE_5</name>
    <name evidence="5" type="ORF">ETAA8_43710</name>
</gene>
<evidence type="ECO:0000259" key="4">
    <source>
        <dbReference type="Pfam" id="PF00582"/>
    </source>
</evidence>
<comment type="function">
    <text evidence="3">Required for resistance to DNA-damaging agents.</text>
</comment>